<dbReference type="EMBL" id="PNHK01000439">
    <property type="protein sequence ID" value="PMD04045.1"/>
    <property type="molecule type" value="Genomic_DNA"/>
</dbReference>
<keyword evidence="2" id="KW-0808">Transferase</keyword>
<accession>A0A2N6VIS3</accession>
<gene>
    <name evidence="2" type="ORF">CJ199_14400</name>
</gene>
<feature type="transmembrane region" description="Helical" evidence="1">
    <location>
        <begin position="36"/>
        <end position="56"/>
    </location>
</feature>
<proteinExistence type="predicted"/>
<dbReference type="AlphaFoldDB" id="A0A2N6VIS3"/>
<reference evidence="2 3" key="1">
    <citation type="submission" date="2017-09" db="EMBL/GenBank/DDBJ databases">
        <title>Bacterial strain isolated from the female urinary microbiota.</title>
        <authorList>
            <person name="Thomas-White K."/>
            <person name="Kumar N."/>
            <person name="Forster S."/>
            <person name="Putonti C."/>
            <person name="Lawley T."/>
            <person name="Wolfe A.J."/>
        </authorList>
    </citation>
    <scope>NUCLEOTIDE SEQUENCE [LARGE SCALE GENOMIC DNA]</scope>
    <source>
        <strain evidence="2 3">UMB1301</strain>
    </source>
</reference>
<keyword evidence="1" id="KW-0472">Membrane</keyword>
<organism evidence="2 3">
    <name type="scientific">Brevibacterium paucivorans</name>
    <dbReference type="NCBI Taxonomy" id="170994"/>
    <lineage>
        <taxon>Bacteria</taxon>
        <taxon>Bacillati</taxon>
        <taxon>Actinomycetota</taxon>
        <taxon>Actinomycetes</taxon>
        <taxon>Micrococcales</taxon>
        <taxon>Brevibacteriaceae</taxon>
        <taxon>Brevibacterium</taxon>
    </lineage>
</organism>
<sequence length="57" mass="6333">GSGAWFLWECITFLKRAKKGLSGTQLKAMRVFHGSITYLSILFLAVAIDPFLNPFIG</sequence>
<evidence type="ECO:0000256" key="1">
    <source>
        <dbReference type="SAM" id="Phobius"/>
    </source>
</evidence>
<feature type="non-terminal residue" evidence="2">
    <location>
        <position position="1"/>
    </location>
</feature>
<evidence type="ECO:0000313" key="2">
    <source>
        <dbReference type="EMBL" id="PMD04045.1"/>
    </source>
</evidence>
<name>A0A2N6VIS3_9MICO</name>
<dbReference type="Proteomes" id="UP000235598">
    <property type="component" value="Unassembled WGS sequence"/>
</dbReference>
<protein>
    <submittedName>
        <fullName evidence="2">Protoheme IX farnesyltransferase</fullName>
    </submittedName>
</protein>
<evidence type="ECO:0000313" key="3">
    <source>
        <dbReference type="Proteomes" id="UP000235598"/>
    </source>
</evidence>
<dbReference type="GO" id="GO:0016740">
    <property type="term" value="F:transferase activity"/>
    <property type="evidence" value="ECO:0007669"/>
    <property type="project" value="UniProtKB-KW"/>
</dbReference>
<keyword evidence="1" id="KW-0812">Transmembrane</keyword>
<comment type="caution">
    <text evidence="2">The sequence shown here is derived from an EMBL/GenBank/DDBJ whole genome shotgun (WGS) entry which is preliminary data.</text>
</comment>
<keyword evidence="1" id="KW-1133">Transmembrane helix</keyword>